<feature type="domain" description="PAC" evidence="3">
    <location>
        <begin position="433"/>
        <end position="488"/>
    </location>
</feature>
<dbReference type="Pfam" id="PF00563">
    <property type="entry name" value="EAL"/>
    <property type="match status" value="1"/>
</dbReference>
<dbReference type="Proteomes" id="UP000584374">
    <property type="component" value="Unassembled WGS sequence"/>
</dbReference>
<dbReference type="AlphaFoldDB" id="A0A840Q9M8"/>
<dbReference type="SUPFAM" id="SSF141868">
    <property type="entry name" value="EAL domain-like"/>
    <property type="match status" value="1"/>
</dbReference>
<dbReference type="PROSITE" id="PS50883">
    <property type="entry name" value="EAL"/>
    <property type="match status" value="1"/>
</dbReference>
<evidence type="ECO:0000259" key="2">
    <source>
        <dbReference type="PROSITE" id="PS50112"/>
    </source>
</evidence>
<dbReference type="InterPro" id="IPR043128">
    <property type="entry name" value="Rev_trsase/Diguanyl_cyclase"/>
</dbReference>
<name>A0A840Q9M8_9PSEU</name>
<dbReference type="PROSITE" id="PS50112">
    <property type="entry name" value="PAS"/>
    <property type="match status" value="2"/>
</dbReference>
<dbReference type="Pfam" id="PF13426">
    <property type="entry name" value="PAS_9"/>
    <property type="match status" value="1"/>
</dbReference>
<gene>
    <name evidence="6" type="ORF">BJ970_003975</name>
</gene>
<dbReference type="CDD" id="cd01949">
    <property type="entry name" value="GGDEF"/>
    <property type="match status" value="1"/>
</dbReference>
<dbReference type="InterPro" id="IPR001633">
    <property type="entry name" value="EAL_dom"/>
</dbReference>
<keyword evidence="7" id="KW-1185">Reference proteome</keyword>
<dbReference type="InterPro" id="IPR013656">
    <property type="entry name" value="PAS_4"/>
</dbReference>
<dbReference type="InterPro" id="IPR000014">
    <property type="entry name" value="PAS"/>
</dbReference>
<feature type="domain" description="PAS" evidence="2">
    <location>
        <begin position="253"/>
        <end position="297"/>
    </location>
</feature>
<dbReference type="Gene3D" id="3.30.70.270">
    <property type="match status" value="1"/>
</dbReference>
<evidence type="ECO:0000259" key="3">
    <source>
        <dbReference type="PROSITE" id="PS50113"/>
    </source>
</evidence>
<feature type="region of interest" description="Disordered" evidence="1">
    <location>
        <begin position="414"/>
        <end position="436"/>
    </location>
</feature>
<dbReference type="Gene3D" id="3.30.450.20">
    <property type="entry name" value="PAS domain"/>
    <property type="match status" value="3"/>
</dbReference>
<dbReference type="Gene3D" id="3.20.20.450">
    <property type="entry name" value="EAL domain"/>
    <property type="match status" value="1"/>
</dbReference>
<dbReference type="Pfam" id="PF00990">
    <property type="entry name" value="GGDEF"/>
    <property type="match status" value="1"/>
</dbReference>
<evidence type="ECO:0000313" key="6">
    <source>
        <dbReference type="EMBL" id="MBB5156441.1"/>
    </source>
</evidence>
<proteinExistence type="predicted"/>
<dbReference type="InterPro" id="IPR013767">
    <property type="entry name" value="PAS_fold"/>
</dbReference>
<dbReference type="PANTHER" id="PTHR44757:SF2">
    <property type="entry name" value="BIOFILM ARCHITECTURE MAINTENANCE PROTEIN MBAA"/>
    <property type="match status" value="1"/>
</dbReference>
<dbReference type="PROSITE" id="PS50113">
    <property type="entry name" value="PAC"/>
    <property type="match status" value="1"/>
</dbReference>
<evidence type="ECO:0000259" key="4">
    <source>
        <dbReference type="PROSITE" id="PS50883"/>
    </source>
</evidence>
<dbReference type="SMART" id="SM00091">
    <property type="entry name" value="PAS"/>
    <property type="match status" value="3"/>
</dbReference>
<dbReference type="GO" id="GO:0006355">
    <property type="term" value="P:regulation of DNA-templated transcription"/>
    <property type="evidence" value="ECO:0007669"/>
    <property type="project" value="InterPro"/>
</dbReference>
<dbReference type="PANTHER" id="PTHR44757">
    <property type="entry name" value="DIGUANYLATE CYCLASE DGCP"/>
    <property type="match status" value="1"/>
</dbReference>
<dbReference type="PROSITE" id="PS50887">
    <property type="entry name" value="GGDEF"/>
    <property type="match status" value="1"/>
</dbReference>
<dbReference type="SUPFAM" id="SSF55073">
    <property type="entry name" value="Nucleotide cyclase"/>
    <property type="match status" value="1"/>
</dbReference>
<evidence type="ECO:0000256" key="1">
    <source>
        <dbReference type="SAM" id="MobiDB-lite"/>
    </source>
</evidence>
<dbReference type="Pfam" id="PF08448">
    <property type="entry name" value="PAS_4"/>
    <property type="match status" value="1"/>
</dbReference>
<feature type="domain" description="PAS" evidence="2">
    <location>
        <begin position="358"/>
        <end position="402"/>
    </location>
</feature>
<dbReference type="NCBIfam" id="TIGR00254">
    <property type="entry name" value="GGDEF"/>
    <property type="match status" value="1"/>
</dbReference>
<dbReference type="RefSeq" id="WP_184727583.1">
    <property type="nucleotide sequence ID" value="NZ_JACHIW010000001.1"/>
</dbReference>
<evidence type="ECO:0000259" key="5">
    <source>
        <dbReference type="PROSITE" id="PS50887"/>
    </source>
</evidence>
<dbReference type="EMBL" id="JACHIW010000001">
    <property type="protein sequence ID" value="MBB5156441.1"/>
    <property type="molecule type" value="Genomic_DNA"/>
</dbReference>
<evidence type="ECO:0000313" key="7">
    <source>
        <dbReference type="Proteomes" id="UP000584374"/>
    </source>
</evidence>
<organism evidence="6 7">
    <name type="scientific">Saccharopolyspora phatthalungensis</name>
    <dbReference type="NCBI Taxonomy" id="664693"/>
    <lineage>
        <taxon>Bacteria</taxon>
        <taxon>Bacillati</taxon>
        <taxon>Actinomycetota</taxon>
        <taxon>Actinomycetes</taxon>
        <taxon>Pseudonocardiales</taxon>
        <taxon>Pseudonocardiaceae</taxon>
        <taxon>Saccharopolyspora</taxon>
    </lineage>
</organism>
<feature type="domain" description="EAL" evidence="4">
    <location>
        <begin position="662"/>
        <end position="916"/>
    </location>
</feature>
<protein>
    <submittedName>
        <fullName evidence="6">Diguanylate cyclase (GGDEF)-like protein/PAS domain S-box-containing protein</fullName>
    </submittedName>
</protein>
<reference evidence="6 7" key="1">
    <citation type="submission" date="2020-08" db="EMBL/GenBank/DDBJ databases">
        <title>Sequencing the genomes of 1000 actinobacteria strains.</title>
        <authorList>
            <person name="Klenk H.-P."/>
        </authorList>
    </citation>
    <scope>NUCLEOTIDE SEQUENCE [LARGE SCALE GENOMIC DNA]</scope>
    <source>
        <strain evidence="6 7">DSM 45584</strain>
    </source>
</reference>
<dbReference type="SMART" id="SM00267">
    <property type="entry name" value="GGDEF"/>
    <property type="match status" value="1"/>
</dbReference>
<dbReference type="InterPro" id="IPR035919">
    <property type="entry name" value="EAL_sf"/>
</dbReference>
<feature type="domain" description="GGDEF" evidence="5">
    <location>
        <begin position="519"/>
        <end position="653"/>
    </location>
</feature>
<accession>A0A840Q9M8</accession>
<dbReference type="SMART" id="SM00052">
    <property type="entry name" value="EAL"/>
    <property type="match status" value="1"/>
</dbReference>
<dbReference type="InterPro" id="IPR052155">
    <property type="entry name" value="Biofilm_reg_signaling"/>
</dbReference>
<dbReference type="InterPro" id="IPR035965">
    <property type="entry name" value="PAS-like_dom_sf"/>
</dbReference>
<dbReference type="NCBIfam" id="TIGR00229">
    <property type="entry name" value="sensory_box"/>
    <property type="match status" value="3"/>
</dbReference>
<dbReference type="InterPro" id="IPR029787">
    <property type="entry name" value="Nucleotide_cyclase"/>
</dbReference>
<dbReference type="SUPFAM" id="SSF55785">
    <property type="entry name" value="PYP-like sensor domain (PAS domain)"/>
    <property type="match status" value="3"/>
</dbReference>
<dbReference type="CDD" id="cd00130">
    <property type="entry name" value="PAS"/>
    <property type="match status" value="3"/>
</dbReference>
<dbReference type="Pfam" id="PF00989">
    <property type="entry name" value="PAS"/>
    <property type="match status" value="1"/>
</dbReference>
<dbReference type="InterPro" id="IPR000700">
    <property type="entry name" value="PAS-assoc_C"/>
</dbReference>
<dbReference type="CDD" id="cd01948">
    <property type="entry name" value="EAL"/>
    <property type="match status" value="1"/>
</dbReference>
<dbReference type="InterPro" id="IPR000160">
    <property type="entry name" value="GGDEF_dom"/>
</dbReference>
<comment type="caution">
    <text evidence="6">The sequence shown here is derived from an EMBL/GenBank/DDBJ whole genome shotgun (WGS) entry which is preliminary data.</text>
</comment>
<sequence length="920" mass="100032">MDWRDDPGGFAMSDRELLGSTWSLSEGTWWSSSFTGDRASWGAGLDVLLGMPEADEDRLCARLVELVTPLLESIRVAPDKQIDELERPCEMPDGQRRVVRFRARRFGDPRTGGLVGIATAVGSGDEQALADVTDRYRLLVELSPNAICVHQDGVAAYVNPAAVRMLNAGSAAQIVGRPISDFLAESEVPAARKRIASLSEPGATSGRVQIMLRCLDGRPVLVEAVSVRTTWRGRPAFQVIMRDVTAERAAEAALRYQAALVAHVSNAIIATTRSGVVTSWNTAAEAIYGRSAEQAVGWPVSDVVGAPLDPAALLAAGGATEARHLRADGSALTIRLSVSQMDSGFVLVCADETALRRAQQHYATVVDALDEGVVVVGTTGLIESANPAASQILGVDETNLVGSPAAAWSLFDEAGGRLPPHTHPSTQSRRTGKAQNARLVRTARGDGRSVWLSLTSRTLNSDEDPPHPVVLSFTDVTESRAIREQLEWEATHDPLTGLANRTLLLRRLNAALHTRHRSSSIGVLFLDLDNFKIINDSLGHGVGDEVLRVVAERLRQVTRHHELVGRLGGDEFVIVSPDENEPRKVQLFTEQLRRCLIDPIEVDGRQLHIDASIGIVLSPPHDTRRASDVLRDADVAMYQAKKLGRGRCVVFDVRMRTRVQRYLHLEQDLRHAVARKQLWVAYQPIVDLHTHAIAAVEGLLRWRHPVYGTISPTEFIPLAEETDLIKEIGLHALHSAIRDLAAYRTRRRLDLQVKANLSARQLDDPHLLAAVRAALHETDLPAAALCLEITESTLMQEPAAAREVLNGLRQMGVKLAIDDFGTGYSSLAQLHDLPLNTLKIDRSFIAGLGGSSDTETLIASIVALGHALDLTVVAEGIETAEQLDTIQRLGCDHGQGFYFGKPVPIDELLETSSVGVGVQE</sequence>